<dbReference type="GO" id="GO:0001403">
    <property type="term" value="P:invasive growth in response to glucose limitation"/>
    <property type="evidence" value="ECO:0007669"/>
    <property type="project" value="EnsemblFungi"/>
</dbReference>
<evidence type="ECO:0000313" key="5">
    <source>
        <dbReference type="Proteomes" id="UP000054304"/>
    </source>
</evidence>
<organism evidence="4 5">
    <name type="scientific">Lachancea lanzarotensis</name>
    <dbReference type="NCBI Taxonomy" id="1245769"/>
    <lineage>
        <taxon>Eukaryota</taxon>
        <taxon>Fungi</taxon>
        <taxon>Dikarya</taxon>
        <taxon>Ascomycota</taxon>
        <taxon>Saccharomycotina</taxon>
        <taxon>Saccharomycetes</taxon>
        <taxon>Saccharomycetales</taxon>
        <taxon>Saccharomycetaceae</taxon>
        <taxon>Lachancea</taxon>
    </lineage>
</organism>
<sequence>MTEVQSCKRCRIEKAVVVSRKEPFCSECFCKFVSLKQRKQMMSDQYFQDIFKVMYQDKVKTAEIAEKMNAESRVLVPLSFGSSSLVMLNVLNDVLEEQLEVHRGKTGFSIEILVCYFGAAQEKSLKDRLRALMNTRLLKTKKLYKIHVVDIETFFNSSKHIQVHLEDTSYIVRKINTFSNDTGSQPTVDVLLNRCVNRSAREDLLNVMRTAVIKQFAVQGQYKAILWGHSMTRLADEIMASVVKGRAAQIASALDNESFDVEFDESFKNLHPMRDVLLSEIDAFCHISNLLPYIYEYYPQQTLLIEKNSESGHSPSPKMVRNMTINELARQYFDNIEGNYSNVISTVVRTGAKLDRPLNTVPTASRCGICYTMLYRNGPEWLRHITVTSSYPLVTEEDHHLYSTWINSEHGKSREHYLELASEFKVNGKELATCYGCLLILGEVKDKNISWPESKPDILKDVIEDFVIDDDEE</sequence>
<comment type="subcellular location">
    <subcellularLocation>
        <location evidence="3">Cytoplasm</location>
    </subcellularLocation>
</comment>
<evidence type="ECO:0000256" key="2">
    <source>
        <dbReference type="ARBA" id="ARBA00022694"/>
    </source>
</evidence>
<dbReference type="Proteomes" id="UP000054304">
    <property type="component" value="Unassembled WGS sequence"/>
</dbReference>
<dbReference type="HOGENOM" id="CLU_024534_1_0_1"/>
<dbReference type="GO" id="GO:0032447">
    <property type="term" value="P:protein urmylation"/>
    <property type="evidence" value="ECO:0007669"/>
    <property type="project" value="UniProtKB-UniRule"/>
</dbReference>
<gene>
    <name evidence="3" type="primary">NCS2</name>
    <name evidence="3" type="synonym">CTU2</name>
    <name evidence="4" type="ORF">LALA0_S04e01156g</name>
</gene>
<dbReference type="PANTHER" id="PTHR20882">
    <property type="entry name" value="CYTOPLASMIC TRNA 2-THIOLATION PROTEIN 2"/>
    <property type="match status" value="1"/>
</dbReference>
<dbReference type="GO" id="GO:0016779">
    <property type="term" value="F:nucleotidyltransferase activity"/>
    <property type="evidence" value="ECO:0007669"/>
    <property type="project" value="UniProtKB-UniRule"/>
</dbReference>
<evidence type="ECO:0000256" key="1">
    <source>
        <dbReference type="ARBA" id="ARBA00022490"/>
    </source>
</evidence>
<dbReference type="PANTHER" id="PTHR20882:SF14">
    <property type="entry name" value="CYTOPLASMIC TRNA 2-THIOLATION PROTEIN 2"/>
    <property type="match status" value="1"/>
</dbReference>
<evidence type="ECO:0000313" key="4">
    <source>
        <dbReference type="EMBL" id="CEP61807.1"/>
    </source>
</evidence>
<comment type="function">
    <text evidence="3">Plays a central role in 2-thiolation of mcm(5)S(2)U at tRNA wobble positions of tRNA(Lys), tRNA(Glu) and tRNA(Gln). May act by forming a heterodimer with NCS6 that ligates sulfur from thiocarboxylated URM1 onto the uridine of tRNAs at wobble position. Prior mcm(5) tRNA modification by the elongator complex is required for 2-thiolation. May also be involved in protein urmylation.</text>
</comment>
<dbReference type="InterPro" id="IPR019407">
    <property type="entry name" value="CTU2"/>
</dbReference>
<dbReference type="AlphaFoldDB" id="A0A0C7N8P8"/>
<evidence type="ECO:0000256" key="3">
    <source>
        <dbReference type="HAMAP-Rule" id="MF_03054"/>
    </source>
</evidence>
<keyword evidence="1 3" id="KW-0963">Cytoplasm</keyword>
<keyword evidence="2 3" id="KW-0819">tRNA processing</keyword>
<dbReference type="Gene3D" id="3.40.50.620">
    <property type="entry name" value="HUPs"/>
    <property type="match status" value="1"/>
</dbReference>
<dbReference type="GO" id="GO:0016783">
    <property type="term" value="F:sulfurtransferase activity"/>
    <property type="evidence" value="ECO:0007669"/>
    <property type="project" value="TreeGrafter"/>
</dbReference>
<dbReference type="Pfam" id="PF10288">
    <property type="entry name" value="CTU2"/>
    <property type="match status" value="1"/>
</dbReference>
<name>A0A0C7N8P8_9SACH</name>
<dbReference type="GO" id="GO:0002143">
    <property type="term" value="P:tRNA wobble position uridine thiolation"/>
    <property type="evidence" value="ECO:0007669"/>
    <property type="project" value="EnsemblFungi"/>
</dbReference>
<dbReference type="GO" id="GO:0005829">
    <property type="term" value="C:cytosol"/>
    <property type="evidence" value="ECO:0007669"/>
    <property type="project" value="EnsemblFungi"/>
</dbReference>
<dbReference type="GO" id="GO:0000049">
    <property type="term" value="F:tRNA binding"/>
    <property type="evidence" value="ECO:0007669"/>
    <property type="project" value="InterPro"/>
</dbReference>
<comment type="pathway">
    <text evidence="3">tRNA modification; 5-methoxycarbonylmethyl-2-thiouridine-tRNA biosynthesis.</text>
</comment>
<dbReference type="HAMAP" id="MF_03054">
    <property type="entry name" value="CTU2"/>
    <property type="match status" value="1"/>
</dbReference>
<dbReference type="OrthoDB" id="25129at2759"/>
<dbReference type="InterPro" id="IPR014729">
    <property type="entry name" value="Rossmann-like_a/b/a_fold"/>
</dbReference>
<dbReference type="GO" id="GO:0007124">
    <property type="term" value="P:pseudohyphal growth"/>
    <property type="evidence" value="ECO:0007669"/>
    <property type="project" value="EnsemblFungi"/>
</dbReference>
<comment type="similarity">
    <text evidence="3">Belongs to the CTU2/NCS2 family.</text>
</comment>
<proteinExistence type="inferred from homology"/>
<keyword evidence="5" id="KW-1185">Reference proteome</keyword>
<dbReference type="EMBL" id="LN736363">
    <property type="protein sequence ID" value="CEP61807.1"/>
    <property type="molecule type" value="Genomic_DNA"/>
</dbReference>
<dbReference type="UniPathway" id="UPA00988"/>
<dbReference type="STRING" id="1245769.A0A0C7N8P8"/>
<dbReference type="SUPFAM" id="SSF52402">
    <property type="entry name" value="Adenine nucleotide alpha hydrolases-like"/>
    <property type="match status" value="1"/>
</dbReference>
<reference evidence="4 5" key="1">
    <citation type="submission" date="2014-12" db="EMBL/GenBank/DDBJ databases">
        <authorList>
            <person name="Neuveglise Cecile"/>
        </authorList>
    </citation>
    <scope>NUCLEOTIDE SEQUENCE [LARGE SCALE GENOMIC DNA]</scope>
    <source>
        <strain evidence="4 5">CBS 12615</strain>
    </source>
</reference>
<protein>
    <recommendedName>
        <fullName evidence="3">Cytoplasmic tRNA 2-thiolation protein 2</fullName>
    </recommendedName>
</protein>
<accession>A0A0C7N8P8</accession>